<organism evidence="1">
    <name type="scientific">marine metagenome</name>
    <dbReference type="NCBI Taxonomy" id="408172"/>
    <lineage>
        <taxon>unclassified sequences</taxon>
        <taxon>metagenomes</taxon>
        <taxon>ecological metagenomes</taxon>
    </lineage>
</organism>
<name>A0A383AB85_9ZZZZ</name>
<gene>
    <name evidence="1" type="ORF">METZ01_LOCUS457765</name>
</gene>
<dbReference type="AlphaFoldDB" id="A0A383AB85"/>
<proteinExistence type="predicted"/>
<dbReference type="EMBL" id="UINC01190653">
    <property type="protein sequence ID" value="SVE04911.1"/>
    <property type="molecule type" value="Genomic_DNA"/>
</dbReference>
<protein>
    <submittedName>
        <fullName evidence="1">Uncharacterized protein</fullName>
    </submittedName>
</protein>
<evidence type="ECO:0000313" key="1">
    <source>
        <dbReference type="EMBL" id="SVE04911.1"/>
    </source>
</evidence>
<accession>A0A383AB85</accession>
<sequence>MVKYLSIILALALFACHKPSSERQEAVEETQTETVQTSTVGQEITTASGLKYIEGVIGIG</sequence>
<reference evidence="1" key="1">
    <citation type="submission" date="2018-05" db="EMBL/GenBank/DDBJ databases">
        <authorList>
            <person name="Lanie J.A."/>
            <person name="Ng W.-L."/>
            <person name="Kazmierczak K.M."/>
            <person name="Andrzejewski T.M."/>
            <person name="Davidsen T.M."/>
            <person name="Wayne K.J."/>
            <person name="Tettelin H."/>
            <person name="Glass J.I."/>
            <person name="Rusch D."/>
            <person name="Podicherti R."/>
            <person name="Tsui H.-C.T."/>
            <person name="Winkler M.E."/>
        </authorList>
    </citation>
    <scope>NUCLEOTIDE SEQUENCE</scope>
</reference>
<dbReference type="PROSITE" id="PS51257">
    <property type="entry name" value="PROKAR_LIPOPROTEIN"/>
    <property type="match status" value="1"/>
</dbReference>
<feature type="non-terminal residue" evidence="1">
    <location>
        <position position="60"/>
    </location>
</feature>